<accession>A0AB36RC93</accession>
<keyword evidence="1" id="KW-1133">Transmembrane helix</keyword>
<gene>
    <name evidence="3" type="ORF">CIT25_12570</name>
</gene>
<evidence type="ECO:0000313" key="3">
    <source>
        <dbReference type="EMBL" id="PAQ02211.1"/>
    </source>
</evidence>
<dbReference type="Pfam" id="PF13400">
    <property type="entry name" value="Tad"/>
    <property type="match status" value="1"/>
</dbReference>
<reference evidence="4" key="1">
    <citation type="submission" date="2017-08" db="EMBL/GenBank/DDBJ databases">
        <title>Mesorhizobium wenxinae sp. nov., a novel rhizobial species isolated from root nodules of chickpea (Cicer arietinum L.).</title>
        <authorList>
            <person name="Zhang J."/>
        </authorList>
    </citation>
    <scope>NUCLEOTIDE SEQUENCE [LARGE SCALE GENOMIC DNA]</scope>
    <source>
        <strain evidence="4">USDA 3392</strain>
    </source>
</reference>
<comment type="caution">
    <text evidence="3">The sequence shown here is derived from an EMBL/GenBank/DDBJ whole genome shotgun (WGS) entry which is preliminary data.</text>
</comment>
<proteinExistence type="predicted"/>
<feature type="domain" description="Putative Flp pilus-assembly TadG-like N-terminal" evidence="2">
    <location>
        <begin position="48"/>
        <end position="92"/>
    </location>
</feature>
<dbReference type="InterPro" id="IPR028087">
    <property type="entry name" value="Tad_N"/>
</dbReference>
<evidence type="ECO:0000256" key="1">
    <source>
        <dbReference type="SAM" id="Phobius"/>
    </source>
</evidence>
<dbReference type="AlphaFoldDB" id="A0AB36RC93"/>
<protein>
    <recommendedName>
        <fullName evidence="2">Putative Flp pilus-assembly TadG-like N-terminal domain-containing protein</fullName>
    </recommendedName>
</protein>
<organism evidence="3 4">
    <name type="scientific">Mesorhizobium mediterraneum</name>
    <dbReference type="NCBI Taxonomy" id="43617"/>
    <lineage>
        <taxon>Bacteria</taxon>
        <taxon>Pseudomonadati</taxon>
        <taxon>Pseudomonadota</taxon>
        <taxon>Alphaproteobacteria</taxon>
        <taxon>Hyphomicrobiales</taxon>
        <taxon>Phyllobacteriaceae</taxon>
        <taxon>Mesorhizobium</taxon>
    </lineage>
</organism>
<dbReference type="Proteomes" id="UP000216215">
    <property type="component" value="Unassembled WGS sequence"/>
</dbReference>
<keyword evidence="4" id="KW-1185">Reference proteome</keyword>
<keyword evidence="1" id="KW-0472">Membrane</keyword>
<evidence type="ECO:0000259" key="2">
    <source>
        <dbReference type="Pfam" id="PF13400"/>
    </source>
</evidence>
<name>A0AB36RC93_9HYPH</name>
<feature type="transmembrane region" description="Helical" evidence="1">
    <location>
        <begin position="47"/>
        <end position="66"/>
    </location>
</feature>
<dbReference type="EMBL" id="NPKI01000015">
    <property type="protein sequence ID" value="PAQ02211.1"/>
    <property type="molecule type" value="Genomic_DNA"/>
</dbReference>
<evidence type="ECO:0000313" key="4">
    <source>
        <dbReference type="Proteomes" id="UP000216215"/>
    </source>
</evidence>
<sequence length="431" mass="45311">MNADGRAFEGWIAMRLRFELRSALARIVSAMATSCYGRFVHSRAANLSIVMALSLLPLVGAIGFAIDYTNVLREKNELQALLDAALLGGAAQGATSAEATATSLFSGFIAGSPDFAADPDLKANMSIKLDNSTLSGSATYSYPRLFPFVLGDPTVNVRVTSAVKMATSAVPCIIVLANNPQALLLNSGANVDAESCVIDVHSTRDPAFIMNAGVTMNISKLCVKGTKYIKNGGTLSKLETACAVTADPYAGAIPEPAVPSACTTSGARDGQTQTLNPGLHCWVNFNGSPTITFNPGLHIIKGPMIINSGAKVIAEGVTFYFPDTDSMIQANGALTITASAPSSGAYKDILMLEKTSDPANNANKRQYVFNGSNGESLTGIIYLPNRDVTYNSTTNITSSKISMVVNTMIINSANWKFSGIAGQSAKIYLSQ</sequence>
<keyword evidence="1" id="KW-0812">Transmembrane</keyword>